<dbReference type="AlphaFoldDB" id="A0AAV3P0R3"/>
<gene>
    <name evidence="1" type="ORF">LIER_05410</name>
</gene>
<evidence type="ECO:0000313" key="1">
    <source>
        <dbReference type="EMBL" id="GAA0145155.1"/>
    </source>
</evidence>
<accession>A0AAV3P0R3</accession>
<protein>
    <submittedName>
        <fullName evidence="1">Uncharacterized protein</fullName>
    </submittedName>
</protein>
<sequence length="98" mass="11308">MSLASPSLEQSRVVLLMDVQRRQWDADLIKYLFLPVGRCGRNQRMVCLMLRVHMILSTELEGKEVLDPPIASRSRGYGRSSENGNYHLRYDTSYGDFI</sequence>
<reference evidence="1 2" key="1">
    <citation type="submission" date="2024-01" db="EMBL/GenBank/DDBJ databases">
        <title>The complete chloroplast genome sequence of Lithospermum erythrorhizon: insights into the phylogenetic relationship among Boraginaceae species and the maternal lineages of purple gromwells.</title>
        <authorList>
            <person name="Okada T."/>
            <person name="Watanabe K."/>
        </authorList>
    </citation>
    <scope>NUCLEOTIDE SEQUENCE [LARGE SCALE GENOMIC DNA]</scope>
</reference>
<name>A0AAV3P0R3_LITER</name>
<keyword evidence="2" id="KW-1185">Reference proteome</keyword>
<dbReference type="Proteomes" id="UP001454036">
    <property type="component" value="Unassembled WGS sequence"/>
</dbReference>
<organism evidence="1 2">
    <name type="scientific">Lithospermum erythrorhizon</name>
    <name type="common">Purple gromwell</name>
    <name type="synonym">Lithospermum officinale var. erythrorhizon</name>
    <dbReference type="NCBI Taxonomy" id="34254"/>
    <lineage>
        <taxon>Eukaryota</taxon>
        <taxon>Viridiplantae</taxon>
        <taxon>Streptophyta</taxon>
        <taxon>Embryophyta</taxon>
        <taxon>Tracheophyta</taxon>
        <taxon>Spermatophyta</taxon>
        <taxon>Magnoliopsida</taxon>
        <taxon>eudicotyledons</taxon>
        <taxon>Gunneridae</taxon>
        <taxon>Pentapetalae</taxon>
        <taxon>asterids</taxon>
        <taxon>lamiids</taxon>
        <taxon>Boraginales</taxon>
        <taxon>Boraginaceae</taxon>
        <taxon>Boraginoideae</taxon>
        <taxon>Lithospermeae</taxon>
        <taxon>Lithospermum</taxon>
    </lineage>
</organism>
<proteinExistence type="predicted"/>
<evidence type="ECO:0000313" key="2">
    <source>
        <dbReference type="Proteomes" id="UP001454036"/>
    </source>
</evidence>
<dbReference type="EMBL" id="BAABME010000741">
    <property type="protein sequence ID" value="GAA0145155.1"/>
    <property type="molecule type" value="Genomic_DNA"/>
</dbReference>
<comment type="caution">
    <text evidence="1">The sequence shown here is derived from an EMBL/GenBank/DDBJ whole genome shotgun (WGS) entry which is preliminary data.</text>
</comment>